<keyword evidence="5 8" id="KW-0863">Zinc-finger</keyword>
<keyword evidence="3" id="KW-0808">Transferase</keyword>
<evidence type="ECO:0000256" key="5">
    <source>
        <dbReference type="ARBA" id="ARBA00022771"/>
    </source>
</evidence>
<evidence type="ECO:0000256" key="8">
    <source>
        <dbReference type="PROSITE-ProRule" id="PRU00175"/>
    </source>
</evidence>
<keyword evidence="6" id="KW-0833">Ubl conjugation pathway</keyword>
<evidence type="ECO:0000313" key="11">
    <source>
        <dbReference type="Proteomes" id="UP000636800"/>
    </source>
</evidence>
<dbReference type="InterPro" id="IPR013083">
    <property type="entry name" value="Znf_RING/FYVE/PHD"/>
</dbReference>
<proteinExistence type="predicted"/>
<dbReference type="PANTHER" id="PTHR22937:SF222">
    <property type="entry name" value="RING-TYPE E3 UBIQUITIN TRANSFERASE"/>
    <property type="match status" value="1"/>
</dbReference>
<keyword evidence="7" id="KW-0862">Zinc</keyword>
<accession>A0A835RBK3</accession>
<keyword evidence="4" id="KW-0479">Metal-binding</keyword>
<keyword evidence="11" id="KW-1185">Reference proteome</keyword>
<dbReference type="InterPro" id="IPR045191">
    <property type="entry name" value="MBR1/2-like"/>
</dbReference>
<reference evidence="10 11" key="1">
    <citation type="journal article" date="2020" name="Nat. Food">
        <title>A phased Vanilla planifolia genome enables genetic improvement of flavour and production.</title>
        <authorList>
            <person name="Hasing T."/>
            <person name="Tang H."/>
            <person name="Brym M."/>
            <person name="Khazi F."/>
            <person name="Huang T."/>
            <person name="Chambers A.H."/>
        </authorList>
    </citation>
    <scope>NUCLEOTIDE SEQUENCE [LARGE SCALE GENOMIC DNA]</scope>
    <source>
        <tissue evidence="10">Leaf</tissue>
    </source>
</reference>
<feature type="domain" description="RING-type" evidence="9">
    <location>
        <begin position="479"/>
        <end position="520"/>
    </location>
</feature>
<organism evidence="10 11">
    <name type="scientific">Vanilla planifolia</name>
    <name type="common">Vanilla</name>
    <dbReference type="NCBI Taxonomy" id="51239"/>
    <lineage>
        <taxon>Eukaryota</taxon>
        <taxon>Viridiplantae</taxon>
        <taxon>Streptophyta</taxon>
        <taxon>Embryophyta</taxon>
        <taxon>Tracheophyta</taxon>
        <taxon>Spermatophyta</taxon>
        <taxon>Magnoliopsida</taxon>
        <taxon>Liliopsida</taxon>
        <taxon>Asparagales</taxon>
        <taxon>Orchidaceae</taxon>
        <taxon>Vanilloideae</taxon>
        <taxon>Vanilleae</taxon>
        <taxon>Vanilla</taxon>
    </lineage>
</organism>
<dbReference type="Proteomes" id="UP000636800">
    <property type="component" value="Chromosome 3"/>
</dbReference>
<dbReference type="OrthoDB" id="432169at2759"/>
<evidence type="ECO:0000313" key="10">
    <source>
        <dbReference type="EMBL" id="KAG0489336.1"/>
    </source>
</evidence>
<comment type="catalytic activity">
    <reaction evidence="1">
        <text>S-ubiquitinyl-[E2 ubiquitin-conjugating enzyme]-L-cysteine + [acceptor protein]-L-lysine = [E2 ubiquitin-conjugating enzyme]-L-cysteine + N(6)-ubiquitinyl-[acceptor protein]-L-lysine.</text>
        <dbReference type="EC" id="2.3.2.27"/>
    </reaction>
</comment>
<comment type="caution">
    <text evidence="10">The sequence shown here is derived from an EMBL/GenBank/DDBJ whole genome shotgun (WGS) entry which is preliminary data.</text>
</comment>
<dbReference type="SUPFAM" id="SSF57850">
    <property type="entry name" value="RING/U-box"/>
    <property type="match status" value="1"/>
</dbReference>
<dbReference type="SMART" id="SM00184">
    <property type="entry name" value="RING"/>
    <property type="match status" value="1"/>
</dbReference>
<dbReference type="EC" id="2.3.2.27" evidence="2"/>
<protein>
    <recommendedName>
        <fullName evidence="2">RING-type E3 ubiquitin transferase</fullName>
        <ecNumber evidence="2">2.3.2.27</ecNumber>
    </recommendedName>
</protein>
<evidence type="ECO:0000256" key="6">
    <source>
        <dbReference type="ARBA" id="ARBA00022786"/>
    </source>
</evidence>
<evidence type="ECO:0000256" key="1">
    <source>
        <dbReference type="ARBA" id="ARBA00000900"/>
    </source>
</evidence>
<evidence type="ECO:0000256" key="2">
    <source>
        <dbReference type="ARBA" id="ARBA00012483"/>
    </source>
</evidence>
<dbReference type="PANTHER" id="PTHR22937">
    <property type="entry name" value="E3 UBIQUITIN-PROTEIN LIGASE RNF165"/>
    <property type="match status" value="1"/>
</dbReference>
<dbReference type="InterPro" id="IPR001841">
    <property type="entry name" value="Znf_RING"/>
</dbReference>
<dbReference type="AlphaFoldDB" id="A0A835RBK3"/>
<dbReference type="EMBL" id="JADCNL010000003">
    <property type="protein sequence ID" value="KAG0489336.1"/>
    <property type="molecule type" value="Genomic_DNA"/>
</dbReference>
<sequence length="531" mass="59289">MGQRSTLCTSQMLDLGSDPCNVLHHEHHFFARNASDFTNRNGYPIIQAPGNSMNLCHQLTDYQENLMFYGNDHINVPNHQAIQNLGFGATGPNFYNPNMLLAPSGRIFPVHRSDMMAEQLTSSFGQTDNGINMDETSRHRQVFDGVLSCKRKNFAMIPGNNYYNFNGSASSSSTTSFGVPQWGHSYETLQQVVDATNFAIPEFEGISHRTVQSGSIANASIQPELAFLARQNIFLPRSYTMQTFQPSNNAWFPQFGDGSNIGDGSSSRDKKNTVRYLQGAPVNMQAYASSSSGASSTMLFRQPAMSNFHTPVQNMHVRSYRPHANIPVLPQHRITNLHSSSPRTGDVIDVGATFSHFPCGQFPPSSVDQLYWYQQLPRPAQQFNNGNQRFPPAEDATLMDLSALYGTRNAIDQHQDMRLDIDDMSYEELLALEERIGIVKTGLTEEFIARNLKTRVHVPKIATSTSEPSFRLAMENEDCAVCQVEYLENDIIGSLDCGHSYHADCIKQWLLIKNLCPICKTSALISNGEMK</sequence>
<evidence type="ECO:0000256" key="7">
    <source>
        <dbReference type="ARBA" id="ARBA00022833"/>
    </source>
</evidence>
<dbReference type="Gene3D" id="3.30.40.10">
    <property type="entry name" value="Zinc/RING finger domain, C3HC4 (zinc finger)"/>
    <property type="match status" value="1"/>
</dbReference>
<dbReference type="PROSITE" id="PS50089">
    <property type="entry name" value="ZF_RING_2"/>
    <property type="match status" value="1"/>
</dbReference>
<dbReference type="GO" id="GO:0008270">
    <property type="term" value="F:zinc ion binding"/>
    <property type="evidence" value="ECO:0007669"/>
    <property type="project" value="UniProtKB-KW"/>
</dbReference>
<dbReference type="GO" id="GO:0061630">
    <property type="term" value="F:ubiquitin protein ligase activity"/>
    <property type="evidence" value="ECO:0007669"/>
    <property type="project" value="UniProtKB-EC"/>
</dbReference>
<name>A0A835RBK3_VANPL</name>
<evidence type="ECO:0000256" key="3">
    <source>
        <dbReference type="ARBA" id="ARBA00022679"/>
    </source>
</evidence>
<evidence type="ECO:0000259" key="9">
    <source>
        <dbReference type="PROSITE" id="PS50089"/>
    </source>
</evidence>
<evidence type="ECO:0000256" key="4">
    <source>
        <dbReference type="ARBA" id="ARBA00022723"/>
    </source>
</evidence>
<gene>
    <name evidence="10" type="ORF">HPP92_008147</name>
</gene>
<dbReference type="Pfam" id="PF13639">
    <property type="entry name" value="zf-RING_2"/>
    <property type="match status" value="1"/>
</dbReference>